<evidence type="ECO:0000256" key="1">
    <source>
        <dbReference type="SAM" id="Coils"/>
    </source>
</evidence>
<dbReference type="RefSeq" id="WP_220609052.1">
    <property type="nucleotide sequence ID" value="NZ_CP080598.1"/>
</dbReference>
<dbReference type="InterPro" id="IPR011990">
    <property type="entry name" value="TPR-like_helical_dom_sf"/>
</dbReference>
<protein>
    <submittedName>
        <fullName evidence="3">CHAT domain-containing protein</fullName>
    </submittedName>
</protein>
<name>A0ABX8WWX8_9CYAN</name>
<evidence type="ECO:0000313" key="4">
    <source>
        <dbReference type="Proteomes" id="UP000826540"/>
    </source>
</evidence>
<dbReference type="Pfam" id="PF13374">
    <property type="entry name" value="TPR_10"/>
    <property type="match status" value="4"/>
</dbReference>
<reference evidence="3 4" key="1">
    <citation type="journal article" date="2022" name="J. Am. Chem. Soc.">
        <title>Biosynthesis of Guanitoxin Enables Global Environmental Detection in Freshwater Cyanobacteria.</title>
        <authorList>
            <person name="Lima S.T."/>
            <person name="Fallon T.R."/>
            <person name="Cordoza J.L."/>
            <person name="Chekan J.R."/>
            <person name="Delbaje E."/>
            <person name="Hopiavuori A.R."/>
            <person name="Alvarenga D.O."/>
            <person name="Wood S.M."/>
            <person name="Luhavaya H."/>
            <person name="Baumgartner J.T."/>
            <person name="Dorr F.A."/>
            <person name="Etchegaray A."/>
            <person name="Pinto E."/>
            <person name="McKinnie S.M.K."/>
            <person name="Fiore M.F."/>
            <person name="Moore B.S."/>
        </authorList>
    </citation>
    <scope>NUCLEOTIDE SEQUENCE [LARGE SCALE GENOMIC DNA]</scope>
    <source>
        <strain evidence="3 4">ITEP-024</strain>
    </source>
</reference>
<evidence type="ECO:0000313" key="3">
    <source>
        <dbReference type="EMBL" id="QYX30935.1"/>
    </source>
</evidence>
<dbReference type="PANTHER" id="PTHR10098">
    <property type="entry name" value="RAPSYN-RELATED"/>
    <property type="match status" value="1"/>
</dbReference>
<dbReference type="Gene3D" id="1.25.40.10">
    <property type="entry name" value="Tetratricopeptide repeat domain"/>
    <property type="match status" value="2"/>
</dbReference>
<sequence>MDKQRLQAYYQLIQQLLSCADGEESAILQANTELLDADFLQLLKEGVAQMSTQEGQENRANKLMFLESQLSEYLNISLEENTPETETPVNEADIETYLPFLQQVLKTTAESRGNPQEVYPLLAANTDKLNLTFAKVLQVWATTTIAEAKPDTAKDIFRFSNRIQEFPLGNKANNLEIAITGYEICSTVFTRNSSPESWAAVKNNLATAYSDRIRGDKAENLEYAIAAYKEALEVRTRNDFPVDWAMTQNNLGNAYSDRIRGDKAENLENAIAAYKEALEVYTRNDFPVDWAMTQNNLGNAYSDRIRGDKAENLENAIAAYKEALEVRTRNDFPVDWAMTQNNLGNAYSDRIRGDKAENLENAIAAYKEALEVYTRNDFPVDWAMTQNNLGNAYLNRIRRDKAENLEYAIAAYKEALEVYTRNDFPLNNAGTLLNLGIAYQDSQQLNLAYDTFTEAIITVENIRGEIISGEESKRKQAEEWNKLYRRMVEVCLGLSRETEAISYIERSKTRNLVELIFNRDLKTIFPAEIVPQLEKLRDEIATKQNLLQTGKAENTTSLVQHLQQLRQKLQKLQDEYLPIGSSFEFTSLQKIVDQKTTIIEWYIAINKFFAVVIQPGGKQIKIWQSSSADFDSLFNWNEKYVNDYKENKELWENELDDNLQNLAQILHLEEILNLVPSECEKLILIPHRFLHLFPLHALPVRNSYLMDLFPQGVGYVPSCQLLQQLQLRQCNDFQSLFAMQTPTEDLYEKDLGAVAAIKQQFKKSDIFKKDKAKKSAESAIIQNPENLKTAHNLFFFCHGYFNSNSPLDSGLILADEVLTLADIIAHIKLENCRLVTLAACESGMIDGYNISDEYLGLPSGFLLAGSTNVVSSLWTVSIISTALLMVRFYEELKEQNNIVLALKTAQIWLRDTSITGFKQWLQTSSLSFVWQVEISKHFDIIEQNNGENHQPFSSPVYWSAFCCIGKGV</sequence>
<feature type="domain" description="CHAT" evidence="2">
    <location>
        <begin position="659"/>
        <end position="966"/>
    </location>
</feature>
<feature type="coiled-coil region" evidence="1">
    <location>
        <begin position="533"/>
        <end position="575"/>
    </location>
</feature>
<dbReference type="InterPro" id="IPR024983">
    <property type="entry name" value="CHAT_dom"/>
</dbReference>
<keyword evidence="1" id="KW-0175">Coiled coil</keyword>
<dbReference type="Proteomes" id="UP000826540">
    <property type="component" value="Chromosome"/>
</dbReference>
<accession>A0ABX8WWX8</accession>
<evidence type="ECO:0000259" key="2">
    <source>
        <dbReference type="Pfam" id="PF12770"/>
    </source>
</evidence>
<dbReference type="Pfam" id="PF12770">
    <property type="entry name" value="CHAT"/>
    <property type="match status" value="1"/>
</dbReference>
<dbReference type="SUPFAM" id="SSF48452">
    <property type="entry name" value="TPR-like"/>
    <property type="match status" value="2"/>
</dbReference>
<dbReference type="EMBL" id="CP080598">
    <property type="protein sequence ID" value="QYX30935.1"/>
    <property type="molecule type" value="Genomic_DNA"/>
</dbReference>
<proteinExistence type="predicted"/>
<dbReference type="PANTHER" id="PTHR10098:SF108">
    <property type="entry name" value="TETRATRICOPEPTIDE REPEAT PROTEIN 28"/>
    <property type="match status" value="1"/>
</dbReference>
<keyword evidence="4" id="KW-1185">Reference proteome</keyword>
<organism evidence="3 4">
    <name type="scientific">Sphaerospermopsis torques-reginae ITEP-024</name>
    <dbReference type="NCBI Taxonomy" id="984208"/>
    <lineage>
        <taxon>Bacteria</taxon>
        <taxon>Bacillati</taxon>
        <taxon>Cyanobacteriota</taxon>
        <taxon>Cyanophyceae</taxon>
        <taxon>Nostocales</taxon>
        <taxon>Aphanizomenonaceae</taxon>
        <taxon>Sphaerospermopsis</taxon>
        <taxon>Sphaerospermopsis torques-reginae</taxon>
    </lineage>
</organism>
<dbReference type="SMART" id="SM00028">
    <property type="entry name" value="TPR"/>
    <property type="match status" value="6"/>
</dbReference>
<gene>
    <name evidence="3" type="ORF">K2F26_19070</name>
</gene>
<dbReference type="InterPro" id="IPR019734">
    <property type="entry name" value="TPR_rpt"/>
</dbReference>